<dbReference type="Pfam" id="PF05188">
    <property type="entry name" value="MutS_II"/>
    <property type="match status" value="1"/>
</dbReference>
<dbReference type="GO" id="GO:0140664">
    <property type="term" value="F:ATP-dependent DNA damage sensor activity"/>
    <property type="evidence" value="ECO:0007669"/>
    <property type="project" value="InterPro"/>
</dbReference>
<dbReference type="SUPFAM" id="SSF48334">
    <property type="entry name" value="DNA repair protein MutS, domain III"/>
    <property type="match status" value="1"/>
</dbReference>
<dbReference type="GO" id="GO:0005524">
    <property type="term" value="F:ATP binding"/>
    <property type="evidence" value="ECO:0007669"/>
    <property type="project" value="UniProtKB-KW"/>
</dbReference>
<evidence type="ECO:0000256" key="7">
    <source>
        <dbReference type="ARBA" id="ARBA00023242"/>
    </source>
</evidence>
<dbReference type="Gene3D" id="3.30.420.110">
    <property type="entry name" value="MutS, connector domain"/>
    <property type="match status" value="1"/>
</dbReference>
<evidence type="ECO:0000256" key="1">
    <source>
        <dbReference type="ARBA" id="ARBA00004123"/>
    </source>
</evidence>
<dbReference type="NCBIfam" id="NF003810">
    <property type="entry name" value="PRK05399.1"/>
    <property type="match status" value="1"/>
</dbReference>
<feature type="domain" description="DNA mismatch repair proteins mutS family" evidence="8">
    <location>
        <begin position="742"/>
        <end position="758"/>
    </location>
</feature>
<evidence type="ECO:0000313" key="9">
    <source>
        <dbReference type="EMBL" id="PXF44531.1"/>
    </source>
</evidence>
<dbReference type="GO" id="GO:0030983">
    <property type="term" value="F:mismatched DNA binding"/>
    <property type="evidence" value="ECO:0007669"/>
    <property type="project" value="InterPro"/>
</dbReference>
<dbReference type="SMART" id="SM00534">
    <property type="entry name" value="MUTSac"/>
    <property type="match status" value="1"/>
</dbReference>
<dbReference type="InterPro" id="IPR007860">
    <property type="entry name" value="DNA_mmatch_repair_MutS_con_dom"/>
</dbReference>
<sequence length="926" mass="101872">MTVDSSIASALQLEPSTLIRFTRAINSAIACPATLAFFEHRNCQYSLHGQIHTQQAARLLPNDCHTPNELPGNPPLPTLHFDVRTARTLASIALQDGLKIRVWGVCTDGRIVSRMEASPGNLGTLEPWLDDSGRGAIDAGTVISVRIVKKNAQRVMAVCAWDDATSALSVVQLIEDDAFSNLETIIVATNAREALFCDMDASAFEMAKLQDVLTKCGVAITSLKKRSFNPTDAACDLEKLVGSKHTIATFLESQHIASAISAIIDYIGLLRDPGREGKVKLTHLTTSAYMHLDNSAIRALNILPYPGDGGRMASLFGLLKKTKSAMGARLLRKWLSQPLQDIRAINERLDIVTTFLDNQRRRRSILEDHINKLPDLNLLCNRFTKNSGAKASLQDVVRLYQCSIRLPFLSEELDGEDHTELLKKRFSDPLRKLVAELSNFEALVETTIDLDQIENGEFVVSPTVHPDLQEMRAQQDGILSDIDTEYHKAVASISGLKSDSLKLERKDNLGYIFRLTRKEERLIRGKKQFIVLETRKDGVRFQTKGLQRLSSAYQELAEQYQERESEMRIKTLEVAGTYVEVFLDVSNIIAEVDVLCAFATVAAEGRGMYCRPQMELSGTNLVLKGARHPIVEENMVDASVFVANDLELTRSSSENEEGCDGSLLLVTGPNMGGKSTYIRSAGVLTLMAHVGSFVPATEAHIPITDRIFARVGAGDNQHRAISTFMSEMLETAAILKSATSKSLVIIDELGRGTGTMDGYGLAYSISKHIATKIKCLCLFATHFYELTALEHDLHSVRNAHVSAFTEPSSNKLTFLYEVQPGACDQSFGVNVAEMANFPPSVVDAAKRKAAELEGFSAPTKRIRMANVSEDEREAGHNLIAKFLDEVRQLPTSTAEEVRASVSTAKALRKKVVDSENAYVSALLAES</sequence>
<evidence type="ECO:0000256" key="5">
    <source>
        <dbReference type="ARBA" id="ARBA00023125"/>
    </source>
</evidence>
<dbReference type="InterPro" id="IPR045076">
    <property type="entry name" value="MutS"/>
</dbReference>
<keyword evidence="6" id="KW-0234">DNA repair</keyword>
<dbReference type="GO" id="GO:0006298">
    <property type="term" value="P:mismatch repair"/>
    <property type="evidence" value="ECO:0007669"/>
    <property type="project" value="InterPro"/>
</dbReference>
<dbReference type="InterPro" id="IPR027417">
    <property type="entry name" value="P-loop_NTPase"/>
</dbReference>
<gene>
    <name evidence="9" type="ORF">BWQ96_05709</name>
</gene>
<organism evidence="9 10">
    <name type="scientific">Gracilariopsis chorda</name>
    <dbReference type="NCBI Taxonomy" id="448386"/>
    <lineage>
        <taxon>Eukaryota</taxon>
        <taxon>Rhodophyta</taxon>
        <taxon>Florideophyceae</taxon>
        <taxon>Rhodymeniophycidae</taxon>
        <taxon>Gracilariales</taxon>
        <taxon>Gracilariaceae</taxon>
        <taxon>Gracilariopsis</taxon>
    </lineage>
</organism>
<evidence type="ECO:0000259" key="8">
    <source>
        <dbReference type="PROSITE" id="PS00486"/>
    </source>
</evidence>
<dbReference type="Pfam" id="PF00488">
    <property type="entry name" value="MutS_V"/>
    <property type="match status" value="1"/>
</dbReference>
<dbReference type="InterPro" id="IPR007696">
    <property type="entry name" value="DNA_mismatch_repair_MutS_core"/>
</dbReference>
<dbReference type="PANTHER" id="PTHR11361">
    <property type="entry name" value="DNA MISMATCH REPAIR PROTEIN MUTS FAMILY MEMBER"/>
    <property type="match status" value="1"/>
</dbReference>
<dbReference type="Pfam" id="PF05192">
    <property type="entry name" value="MutS_III"/>
    <property type="match status" value="1"/>
</dbReference>
<dbReference type="STRING" id="448386.A0A2V3IQY2"/>
<dbReference type="Proteomes" id="UP000247409">
    <property type="component" value="Unassembled WGS sequence"/>
</dbReference>
<dbReference type="OrthoDB" id="295033at2759"/>
<dbReference type="InterPro" id="IPR011184">
    <property type="entry name" value="DNA_mismatch_repair_Msh2"/>
</dbReference>
<keyword evidence="4" id="KW-0067">ATP-binding</keyword>
<evidence type="ECO:0000256" key="6">
    <source>
        <dbReference type="ARBA" id="ARBA00023204"/>
    </source>
</evidence>
<evidence type="ECO:0000256" key="2">
    <source>
        <dbReference type="ARBA" id="ARBA00006271"/>
    </source>
</evidence>
<dbReference type="Gene3D" id="1.10.1420.10">
    <property type="match status" value="2"/>
</dbReference>
<comment type="subcellular location">
    <subcellularLocation>
        <location evidence="1">Nucleus</location>
    </subcellularLocation>
</comment>
<keyword evidence="10" id="KW-1185">Reference proteome</keyword>
<protein>
    <submittedName>
        <fullName evidence="9">DNA mismatch repair protein msh-2</fullName>
    </submittedName>
</protein>
<dbReference type="PANTHER" id="PTHR11361:SF35">
    <property type="entry name" value="DNA MISMATCH REPAIR PROTEIN MSH2"/>
    <property type="match status" value="1"/>
</dbReference>
<dbReference type="GO" id="GO:0032301">
    <property type="term" value="C:MutSalpha complex"/>
    <property type="evidence" value="ECO:0007669"/>
    <property type="project" value="TreeGrafter"/>
</dbReference>
<evidence type="ECO:0000256" key="4">
    <source>
        <dbReference type="ARBA" id="ARBA00022840"/>
    </source>
</evidence>
<dbReference type="AlphaFoldDB" id="A0A2V3IQY2"/>
<evidence type="ECO:0000313" key="10">
    <source>
        <dbReference type="Proteomes" id="UP000247409"/>
    </source>
</evidence>
<comment type="similarity">
    <text evidence="2">Belongs to the DNA mismatch repair MutS family.</text>
</comment>
<dbReference type="InterPro" id="IPR036187">
    <property type="entry name" value="DNA_mismatch_repair_MutS_sf"/>
</dbReference>
<reference evidence="9 10" key="1">
    <citation type="journal article" date="2018" name="Mol. Biol. Evol.">
        <title>Analysis of the draft genome of the red seaweed Gracilariopsis chorda provides insights into genome size evolution in Rhodophyta.</title>
        <authorList>
            <person name="Lee J."/>
            <person name="Yang E.C."/>
            <person name="Graf L."/>
            <person name="Yang J.H."/>
            <person name="Qiu H."/>
            <person name="Zel Zion U."/>
            <person name="Chan C.X."/>
            <person name="Stephens T.G."/>
            <person name="Weber A.P.M."/>
            <person name="Boo G.H."/>
            <person name="Boo S.M."/>
            <person name="Kim K.M."/>
            <person name="Shin Y."/>
            <person name="Jung M."/>
            <person name="Lee S.J."/>
            <person name="Yim H.S."/>
            <person name="Lee J.H."/>
            <person name="Bhattacharya D."/>
            <person name="Yoon H.S."/>
        </authorList>
    </citation>
    <scope>NUCLEOTIDE SEQUENCE [LARGE SCALE GENOMIC DNA]</scope>
    <source>
        <strain evidence="9 10">SKKU-2015</strain>
        <tissue evidence="9">Whole body</tissue>
    </source>
</reference>
<keyword evidence="3" id="KW-0547">Nucleotide-binding</keyword>
<dbReference type="EMBL" id="NBIV01000088">
    <property type="protein sequence ID" value="PXF44531.1"/>
    <property type="molecule type" value="Genomic_DNA"/>
</dbReference>
<keyword evidence="5" id="KW-0238">DNA-binding</keyword>
<dbReference type="Gene3D" id="3.40.50.300">
    <property type="entry name" value="P-loop containing nucleotide triphosphate hydrolases"/>
    <property type="match status" value="1"/>
</dbReference>
<dbReference type="InterPro" id="IPR000432">
    <property type="entry name" value="DNA_mismatch_repair_MutS_C"/>
</dbReference>
<dbReference type="PROSITE" id="PS00486">
    <property type="entry name" value="DNA_MISMATCH_REPAIR_2"/>
    <property type="match status" value="1"/>
</dbReference>
<accession>A0A2V3IQY2</accession>
<comment type="caution">
    <text evidence="9">The sequence shown here is derived from an EMBL/GenBank/DDBJ whole genome shotgun (WGS) entry which is preliminary data.</text>
</comment>
<dbReference type="Pfam" id="PF05190">
    <property type="entry name" value="MutS_IV"/>
    <property type="match status" value="1"/>
</dbReference>
<evidence type="ECO:0000256" key="3">
    <source>
        <dbReference type="ARBA" id="ARBA00022741"/>
    </source>
</evidence>
<dbReference type="InterPro" id="IPR036678">
    <property type="entry name" value="MutS_con_dom_sf"/>
</dbReference>
<dbReference type="InterPro" id="IPR007861">
    <property type="entry name" value="DNA_mismatch_repair_MutS_clamp"/>
</dbReference>
<proteinExistence type="inferred from homology"/>
<dbReference type="PIRSF" id="PIRSF005813">
    <property type="entry name" value="MSH2"/>
    <property type="match status" value="1"/>
</dbReference>
<dbReference type="SMART" id="SM00533">
    <property type="entry name" value="MUTSd"/>
    <property type="match status" value="1"/>
</dbReference>
<keyword evidence="7" id="KW-0539">Nucleus</keyword>
<dbReference type="GO" id="GO:0006312">
    <property type="term" value="P:mitotic recombination"/>
    <property type="evidence" value="ECO:0007669"/>
    <property type="project" value="TreeGrafter"/>
</dbReference>
<keyword evidence="6" id="KW-0227">DNA damage</keyword>
<dbReference type="SUPFAM" id="SSF52540">
    <property type="entry name" value="P-loop containing nucleoside triphosphate hydrolases"/>
    <property type="match status" value="1"/>
</dbReference>
<name>A0A2V3IQY2_9FLOR</name>